<proteinExistence type="predicted"/>
<accession>D6Z257</accession>
<keyword evidence="3" id="KW-0175">Coiled coil</keyword>
<dbReference type="Pfam" id="PF00990">
    <property type="entry name" value="GGDEF"/>
    <property type="match status" value="1"/>
</dbReference>
<dbReference type="PANTHER" id="PTHR45138">
    <property type="entry name" value="REGULATORY COMPONENTS OF SENSORY TRANSDUCTION SYSTEM"/>
    <property type="match status" value="1"/>
</dbReference>
<feature type="coiled-coil region" evidence="3">
    <location>
        <begin position="40"/>
        <end position="70"/>
    </location>
</feature>
<dbReference type="FunFam" id="3.30.70.270:FF:000001">
    <property type="entry name" value="Diguanylate cyclase domain protein"/>
    <property type="match status" value="1"/>
</dbReference>
<dbReference type="InterPro" id="IPR029016">
    <property type="entry name" value="GAF-like_dom_sf"/>
</dbReference>
<dbReference type="RefSeq" id="WP_013163162.1">
    <property type="nucleotide sequence ID" value="NC_014216.1"/>
</dbReference>
<keyword evidence="6" id="KW-1185">Reference proteome</keyword>
<dbReference type="AlphaFoldDB" id="D6Z257"/>
<evidence type="ECO:0000256" key="2">
    <source>
        <dbReference type="ARBA" id="ARBA00034247"/>
    </source>
</evidence>
<reference evidence="6" key="1">
    <citation type="submission" date="2010-02" db="EMBL/GenBank/DDBJ databases">
        <title>Complete sequence of Desulfurivibrio alkaliphilus AHT2.</title>
        <authorList>
            <consortium name="US DOE Joint Genome Institute"/>
            <person name="Pitluck S."/>
            <person name="Chertkov O."/>
            <person name="Detter J.C."/>
            <person name="Han C."/>
            <person name="Tapia R."/>
            <person name="Larimer F."/>
            <person name="Land M."/>
            <person name="Hauser L."/>
            <person name="Kyrpides N."/>
            <person name="Mikhailova N."/>
            <person name="Sorokin D.Y."/>
            <person name="Muyzer G."/>
            <person name="Woyke T."/>
        </authorList>
    </citation>
    <scope>NUCLEOTIDE SEQUENCE [LARGE SCALE GENOMIC DNA]</scope>
    <source>
        <strain evidence="6">DSM 19089 / UNIQEM U267 / AHT2</strain>
    </source>
</reference>
<dbReference type="GO" id="GO:1902201">
    <property type="term" value="P:negative regulation of bacterial-type flagellum-dependent cell motility"/>
    <property type="evidence" value="ECO:0007669"/>
    <property type="project" value="TreeGrafter"/>
</dbReference>
<evidence type="ECO:0000256" key="1">
    <source>
        <dbReference type="ARBA" id="ARBA00012528"/>
    </source>
</evidence>
<dbReference type="GO" id="GO:0005886">
    <property type="term" value="C:plasma membrane"/>
    <property type="evidence" value="ECO:0007669"/>
    <property type="project" value="TreeGrafter"/>
</dbReference>
<dbReference type="GO" id="GO:0043709">
    <property type="term" value="P:cell adhesion involved in single-species biofilm formation"/>
    <property type="evidence" value="ECO:0007669"/>
    <property type="project" value="TreeGrafter"/>
</dbReference>
<dbReference type="eggNOG" id="COG2203">
    <property type="taxonomic scope" value="Bacteria"/>
</dbReference>
<dbReference type="HOGENOM" id="CLU_000445_11_24_7"/>
<dbReference type="CDD" id="cd01949">
    <property type="entry name" value="GGDEF"/>
    <property type="match status" value="1"/>
</dbReference>
<dbReference type="Proteomes" id="UP000001508">
    <property type="component" value="Chromosome"/>
</dbReference>
<dbReference type="InterPro" id="IPR050469">
    <property type="entry name" value="Diguanylate_Cyclase"/>
</dbReference>
<dbReference type="KEGG" id="dak:DaAHT2_0928"/>
<dbReference type="eggNOG" id="COG3706">
    <property type="taxonomic scope" value="Bacteria"/>
</dbReference>
<dbReference type="EC" id="2.7.7.65" evidence="1"/>
<dbReference type="Pfam" id="PF13185">
    <property type="entry name" value="GAF_2"/>
    <property type="match status" value="1"/>
</dbReference>
<evidence type="ECO:0000259" key="4">
    <source>
        <dbReference type="PROSITE" id="PS50887"/>
    </source>
</evidence>
<comment type="catalytic activity">
    <reaction evidence="2">
        <text>2 GTP = 3',3'-c-di-GMP + 2 diphosphate</text>
        <dbReference type="Rhea" id="RHEA:24898"/>
        <dbReference type="ChEBI" id="CHEBI:33019"/>
        <dbReference type="ChEBI" id="CHEBI:37565"/>
        <dbReference type="ChEBI" id="CHEBI:58805"/>
        <dbReference type="EC" id="2.7.7.65"/>
    </reaction>
</comment>
<dbReference type="InterPro" id="IPR000160">
    <property type="entry name" value="GGDEF_dom"/>
</dbReference>
<dbReference type="PANTHER" id="PTHR45138:SF9">
    <property type="entry name" value="DIGUANYLATE CYCLASE DGCM-RELATED"/>
    <property type="match status" value="1"/>
</dbReference>
<dbReference type="SMART" id="SM00267">
    <property type="entry name" value="GGDEF"/>
    <property type="match status" value="1"/>
</dbReference>
<organism evidence="5 6">
    <name type="scientific">Desulfurivibrio alkaliphilus (strain DSM 19089 / UNIQEM U267 / AHT2)</name>
    <dbReference type="NCBI Taxonomy" id="589865"/>
    <lineage>
        <taxon>Bacteria</taxon>
        <taxon>Pseudomonadati</taxon>
        <taxon>Thermodesulfobacteriota</taxon>
        <taxon>Desulfobulbia</taxon>
        <taxon>Desulfobulbales</taxon>
        <taxon>Desulfobulbaceae</taxon>
        <taxon>Desulfurivibrio</taxon>
    </lineage>
</organism>
<dbReference type="NCBIfam" id="TIGR00254">
    <property type="entry name" value="GGDEF"/>
    <property type="match status" value="1"/>
</dbReference>
<dbReference type="GO" id="GO:0052621">
    <property type="term" value="F:diguanylate cyclase activity"/>
    <property type="evidence" value="ECO:0007669"/>
    <property type="project" value="UniProtKB-EC"/>
</dbReference>
<dbReference type="InterPro" id="IPR043128">
    <property type="entry name" value="Rev_trsase/Diguanyl_cyclase"/>
</dbReference>
<dbReference type="SUPFAM" id="SSF55781">
    <property type="entry name" value="GAF domain-like"/>
    <property type="match status" value="1"/>
</dbReference>
<evidence type="ECO:0000313" key="6">
    <source>
        <dbReference type="Proteomes" id="UP000001508"/>
    </source>
</evidence>
<dbReference type="Gene3D" id="3.30.450.40">
    <property type="match status" value="1"/>
</dbReference>
<protein>
    <recommendedName>
        <fullName evidence="1">diguanylate cyclase</fullName>
        <ecNumber evidence="1">2.7.7.65</ecNumber>
    </recommendedName>
</protein>
<evidence type="ECO:0000313" key="5">
    <source>
        <dbReference type="EMBL" id="ADH85632.1"/>
    </source>
</evidence>
<dbReference type="EMBL" id="CP001940">
    <property type="protein sequence ID" value="ADH85632.1"/>
    <property type="molecule type" value="Genomic_DNA"/>
</dbReference>
<name>D6Z257_DESAT</name>
<dbReference type="Gene3D" id="3.30.70.270">
    <property type="match status" value="1"/>
</dbReference>
<gene>
    <name evidence="5" type="ordered locus">DaAHT2_0928</name>
</gene>
<dbReference type="STRING" id="589865.DaAHT2_0928"/>
<dbReference type="InterPro" id="IPR029787">
    <property type="entry name" value="Nucleotide_cyclase"/>
</dbReference>
<evidence type="ECO:0000256" key="3">
    <source>
        <dbReference type="SAM" id="Coils"/>
    </source>
</evidence>
<feature type="domain" description="GGDEF" evidence="4">
    <location>
        <begin position="259"/>
        <end position="393"/>
    </location>
</feature>
<dbReference type="InParanoid" id="D6Z257"/>
<dbReference type="InterPro" id="IPR003018">
    <property type="entry name" value="GAF"/>
</dbReference>
<dbReference type="SUPFAM" id="SSF55073">
    <property type="entry name" value="Nucleotide cyclase"/>
    <property type="match status" value="1"/>
</dbReference>
<sequence>MNGERDRPQPPHGSQEWRLCRLERENRLLRQGISQGQRMKELWRQAMDDLQAANDKLARRNRRLATLQQVSAAISATIEQEELFRHIIDAMARLIDLEGRWPLGIFLVEPDGTMRLAAHRNVPDHFILAHQKMRVGDCLCGRAARGELIITPRCQAKASRHIAPGPMPEHGHLLLPLYAKERVVGVFFYYLPPDLTLTKAELETFQTVSYQLGLAIDNARLYETVRRLSIYDPLTGLFNHGQFYNLLAEELSRHQRTGRPLSLLMLDIDHFKKVNDTYGHRAGDAVLQQLSGLLKKQARAIDRVCRYGGEELALILPETDREAARQTAERLRRHVEKCCFATCGQQEIGVTVSIGAATCPDAAISAETLVNAADRALYAAKRAGRNRVCSNGSCAR</sequence>
<dbReference type="PROSITE" id="PS50887">
    <property type="entry name" value="GGDEF"/>
    <property type="match status" value="1"/>
</dbReference>
<dbReference type="OrthoDB" id="9759607at2"/>